<dbReference type="Proteomes" id="UP000504606">
    <property type="component" value="Unplaced"/>
</dbReference>
<keyword evidence="1" id="KW-0378">Hydrolase</keyword>
<comment type="catalytic activity">
    <reaction evidence="1">
        <text>an L-aminoacyl-L-amino acid + H2O = 2 an L-alpha-amino acid</text>
        <dbReference type="Rhea" id="RHEA:48940"/>
        <dbReference type="ChEBI" id="CHEBI:15377"/>
        <dbReference type="ChEBI" id="CHEBI:59869"/>
        <dbReference type="ChEBI" id="CHEBI:77460"/>
        <dbReference type="EC" id="3.4.13.19"/>
    </reaction>
</comment>
<dbReference type="FunFam" id="3.20.20.140:FF:000030">
    <property type="entry name" value="Dipeptidase"/>
    <property type="match status" value="1"/>
</dbReference>
<dbReference type="CDD" id="cd01301">
    <property type="entry name" value="rDP_like"/>
    <property type="match status" value="1"/>
</dbReference>
<evidence type="ECO:0000256" key="1">
    <source>
        <dbReference type="RuleBase" id="RU341113"/>
    </source>
</evidence>
<sequence>MSLNRRARGGQGGVAQDGAPPQTCHNSPLWSATGSPRRMPGGAPYAPLNAMGGTLGGALGGPLGASVHALPGAECTVLPHAPHQPAQQHCRHPAHAAHHAAHAAHAAAHAGPNAVHPTAFSASMQDIELELQQHIQQCNCTCDHMGYGNYMDYQTTCLSELPDVAAPRCNGRLPLSHSHIHLGYPDSASSCSSKDSAPEARGGRVARFKPWCVCLLVCAVCLALIFAIAMPLTLRGAKSLATHEDRLDLVRRLLKEVPLIDGHNDLPWNMRKYVHNQMGSFNFSKLDTAEPWKTSNWSHTDLTRLRTGMVGAQFWSAYVPCGAQFLDAVQLTLEQIDVIKRLAEMHPDSLRIATTVKAIRDAHQGGQIASLIGVEGGHTLGNSLAVLRMYYGLGARYLTLTHTCDTPWADCSVGEKDLQTTDDSKKPARHKSGLSHFGKLVVKEMNRLGMMIDLSHASVRTMEDTLNVTQAPLVFSHSSARTICNSTRNVPDEILQQVANNGGIVMVNFYTYFVTCNHTADLQDVINHINHIRKVAGTDHVGIGAGYDGINKTPRGLEDVSKYPDLLATLLADPMWTEDDVKKLAGGNLLRVFSAVEEVRDKWRLAAVPPSDELIGMNYLEGKTECLWMGS</sequence>
<dbReference type="GeneID" id="113218226"/>
<comment type="similarity">
    <text evidence="1">Belongs to the metallo-dependent hydrolases superfamily. Peptidase M19 family.</text>
</comment>
<keyword evidence="1" id="KW-0325">Glycoprotein</keyword>
<protein>
    <recommendedName>
        <fullName evidence="1">Dipeptidase</fullName>
        <ecNumber evidence="1">3.4.13.19</ecNumber>
    </recommendedName>
</protein>
<keyword evidence="1" id="KW-0482">Metalloprotease</keyword>
<dbReference type="RefSeq" id="XP_052129414.1">
    <property type="nucleotide sequence ID" value="XM_052273454.1"/>
</dbReference>
<keyword evidence="1" id="KW-0645">Protease</keyword>
<comment type="cofactor">
    <cofactor evidence="1">
        <name>Zn(2+)</name>
        <dbReference type="ChEBI" id="CHEBI:29105"/>
    </cofactor>
</comment>
<feature type="compositionally biased region" description="Basic residues" evidence="2">
    <location>
        <begin position="89"/>
        <end position="102"/>
    </location>
</feature>
<name>A0A9C6X594_FRAOC</name>
<dbReference type="OrthoDB" id="445695at2759"/>
<evidence type="ECO:0000256" key="3">
    <source>
        <dbReference type="SAM" id="Phobius"/>
    </source>
</evidence>
<dbReference type="SUPFAM" id="SSF51556">
    <property type="entry name" value="Metallo-dependent hydrolases"/>
    <property type="match status" value="1"/>
</dbReference>
<feature type="compositionally biased region" description="Polar residues" evidence="2">
    <location>
        <begin position="23"/>
        <end position="34"/>
    </location>
</feature>
<keyword evidence="4" id="KW-1185">Reference proteome</keyword>
<feature type="region of interest" description="Disordered" evidence="2">
    <location>
        <begin position="1"/>
        <end position="45"/>
    </location>
</feature>
<dbReference type="InterPro" id="IPR032466">
    <property type="entry name" value="Metal_Hydrolase"/>
</dbReference>
<keyword evidence="1" id="KW-0479">Metal-binding</keyword>
<reference evidence="5 6" key="1">
    <citation type="submission" date="2025-04" db="UniProtKB">
        <authorList>
            <consortium name="RefSeq"/>
        </authorList>
    </citation>
    <scope>IDENTIFICATION</scope>
    <source>
        <tissue evidence="5 6">Whole organism</tissue>
    </source>
</reference>
<dbReference type="KEGG" id="foc:113218226"/>
<dbReference type="GO" id="GO:0006508">
    <property type="term" value="P:proteolysis"/>
    <property type="evidence" value="ECO:0007669"/>
    <property type="project" value="UniProtKB-KW"/>
</dbReference>
<dbReference type="GO" id="GO:0098552">
    <property type="term" value="C:side of membrane"/>
    <property type="evidence" value="ECO:0007669"/>
    <property type="project" value="UniProtKB-KW"/>
</dbReference>
<dbReference type="Gene3D" id="3.20.20.140">
    <property type="entry name" value="Metal-dependent hydrolases"/>
    <property type="match status" value="1"/>
</dbReference>
<keyword evidence="3" id="KW-0472">Membrane</keyword>
<dbReference type="PANTHER" id="PTHR10443:SF12">
    <property type="entry name" value="DIPEPTIDASE"/>
    <property type="match status" value="1"/>
</dbReference>
<evidence type="ECO:0000256" key="2">
    <source>
        <dbReference type="SAM" id="MobiDB-lite"/>
    </source>
</evidence>
<dbReference type="GO" id="GO:0070573">
    <property type="term" value="F:metallodipeptidase activity"/>
    <property type="evidence" value="ECO:0007669"/>
    <property type="project" value="InterPro"/>
</dbReference>
<dbReference type="Pfam" id="PF01244">
    <property type="entry name" value="Peptidase_M19"/>
    <property type="match status" value="1"/>
</dbReference>
<keyword evidence="1" id="KW-0862">Zinc</keyword>
<gene>
    <name evidence="5 6" type="primary">LOC113218226</name>
</gene>
<feature type="compositionally biased region" description="Low complexity" evidence="2">
    <location>
        <begin position="103"/>
        <end position="116"/>
    </location>
</feature>
<dbReference type="GO" id="GO:0046872">
    <property type="term" value="F:metal ion binding"/>
    <property type="evidence" value="ECO:0007669"/>
    <property type="project" value="UniProtKB-UniRule"/>
</dbReference>
<organism evidence="4 6">
    <name type="scientific">Frankliniella occidentalis</name>
    <name type="common">Western flower thrips</name>
    <name type="synonym">Euthrips occidentalis</name>
    <dbReference type="NCBI Taxonomy" id="133901"/>
    <lineage>
        <taxon>Eukaryota</taxon>
        <taxon>Metazoa</taxon>
        <taxon>Ecdysozoa</taxon>
        <taxon>Arthropoda</taxon>
        <taxon>Hexapoda</taxon>
        <taxon>Insecta</taxon>
        <taxon>Pterygota</taxon>
        <taxon>Neoptera</taxon>
        <taxon>Paraneoptera</taxon>
        <taxon>Thysanoptera</taxon>
        <taxon>Terebrantia</taxon>
        <taxon>Thripoidea</taxon>
        <taxon>Thripidae</taxon>
        <taxon>Frankliniella</taxon>
    </lineage>
</organism>
<evidence type="ECO:0000313" key="4">
    <source>
        <dbReference type="Proteomes" id="UP000504606"/>
    </source>
</evidence>
<keyword evidence="1" id="KW-0336">GPI-anchor</keyword>
<dbReference type="PANTHER" id="PTHR10443">
    <property type="entry name" value="MICROSOMAL DIPEPTIDASE"/>
    <property type="match status" value="1"/>
</dbReference>
<keyword evidence="1" id="KW-0224">Dipeptidase</keyword>
<dbReference type="AlphaFoldDB" id="A0A9C6X594"/>
<dbReference type="PROSITE" id="PS51365">
    <property type="entry name" value="RENAL_DIPEPTIDASE_2"/>
    <property type="match status" value="1"/>
</dbReference>
<dbReference type="InterPro" id="IPR008257">
    <property type="entry name" value="Pept_M19"/>
</dbReference>
<keyword evidence="1" id="KW-0449">Lipoprotein</keyword>
<keyword evidence="1" id="KW-1015">Disulfide bond</keyword>
<keyword evidence="3" id="KW-1133">Transmembrane helix</keyword>
<comment type="subunit">
    <text evidence="1">Homodimer; disulfide-linked.</text>
</comment>
<dbReference type="EC" id="3.4.13.19" evidence="1"/>
<dbReference type="RefSeq" id="XP_052129413.1">
    <property type="nucleotide sequence ID" value="XM_052273453.1"/>
</dbReference>
<feature type="transmembrane region" description="Helical" evidence="3">
    <location>
        <begin position="211"/>
        <end position="234"/>
    </location>
</feature>
<evidence type="ECO:0000313" key="6">
    <source>
        <dbReference type="RefSeq" id="XP_052129414.1"/>
    </source>
</evidence>
<evidence type="ECO:0000313" key="5">
    <source>
        <dbReference type="RefSeq" id="XP_052129413.1"/>
    </source>
</evidence>
<proteinExistence type="inferred from homology"/>
<keyword evidence="3" id="KW-0812">Transmembrane</keyword>
<comment type="subcellular location">
    <subcellularLocation>
        <location evidence="1">Membrane</location>
        <topology evidence="1">Lipid-anchor</topology>
        <topology evidence="1">GPI-anchor</topology>
    </subcellularLocation>
</comment>
<feature type="region of interest" description="Disordered" evidence="2">
    <location>
        <begin position="83"/>
        <end position="116"/>
    </location>
</feature>
<accession>A0A9C6X594</accession>